<sequence>MTYLVLNAVFLVLALVLAVVAVLRRVISARFVAAVAVALTLTLLLTAVFDNLMIGAGLFSYDPDHISGLFVGLAPIEDFAYPLAAAILLPALWVLSGGTRLGRTDD</sequence>
<accession>A0A1H8GUW6</accession>
<comment type="caution">
    <text evidence="9">The sequence shown here is derived from an EMBL/GenBank/DDBJ whole genome shotgun (WGS) entry which is preliminary data.</text>
</comment>
<organism evidence="9 10">
    <name type="scientific">Cryobacterium luteum</name>
    <dbReference type="NCBI Taxonomy" id="1424661"/>
    <lineage>
        <taxon>Bacteria</taxon>
        <taxon>Bacillati</taxon>
        <taxon>Actinomycetota</taxon>
        <taxon>Actinomycetes</taxon>
        <taxon>Micrococcales</taxon>
        <taxon>Microbacteriaceae</taxon>
        <taxon>Cryobacterium</taxon>
    </lineage>
</organism>
<evidence type="ECO:0000256" key="6">
    <source>
        <dbReference type="ARBA" id="ARBA00023136"/>
    </source>
</evidence>
<dbReference type="OrthoDB" id="4411839at2"/>
<keyword evidence="10" id="KW-1185">Reference proteome</keyword>
<keyword evidence="7" id="KW-0413">Isomerase</keyword>
<evidence type="ECO:0000256" key="2">
    <source>
        <dbReference type="ARBA" id="ARBA00004829"/>
    </source>
</evidence>
<evidence type="ECO:0000256" key="4">
    <source>
        <dbReference type="ARBA" id="ARBA00022746"/>
    </source>
</evidence>
<dbReference type="Pfam" id="PF18916">
    <property type="entry name" value="Lycopene_cyc"/>
    <property type="match status" value="1"/>
</dbReference>
<dbReference type="InterPro" id="IPR017825">
    <property type="entry name" value="Lycopene_cyclase_dom"/>
</dbReference>
<dbReference type="GO" id="GO:0016872">
    <property type="term" value="F:intramolecular lyase activity"/>
    <property type="evidence" value="ECO:0007669"/>
    <property type="project" value="InterPro"/>
</dbReference>
<dbReference type="AlphaFoldDB" id="A0A1H8GUW6"/>
<keyword evidence="4" id="KW-0125">Carotenoid biosynthesis</keyword>
<evidence type="ECO:0000256" key="3">
    <source>
        <dbReference type="ARBA" id="ARBA00022692"/>
    </source>
</evidence>
<evidence type="ECO:0000259" key="8">
    <source>
        <dbReference type="Pfam" id="PF18916"/>
    </source>
</evidence>
<evidence type="ECO:0000256" key="1">
    <source>
        <dbReference type="ARBA" id="ARBA00004141"/>
    </source>
</evidence>
<evidence type="ECO:0000313" key="10">
    <source>
        <dbReference type="Proteomes" id="UP000297654"/>
    </source>
</evidence>
<gene>
    <name evidence="9" type="ORF">E3O10_15790</name>
</gene>
<evidence type="ECO:0000256" key="7">
    <source>
        <dbReference type="ARBA" id="ARBA00023235"/>
    </source>
</evidence>
<keyword evidence="6" id="KW-0472">Membrane</keyword>
<name>A0A1H8GUW6_9MICO</name>
<evidence type="ECO:0000313" key="9">
    <source>
        <dbReference type="EMBL" id="TFB84591.1"/>
    </source>
</evidence>
<reference evidence="9 10" key="1">
    <citation type="submission" date="2019-03" db="EMBL/GenBank/DDBJ databases">
        <title>Genomics of glacier-inhabiting Cryobacterium strains.</title>
        <authorList>
            <person name="Liu Q."/>
            <person name="Xin Y.-H."/>
        </authorList>
    </citation>
    <scope>NUCLEOTIDE SEQUENCE [LARGE SCALE GENOMIC DNA]</scope>
    <source>
        <strain evidence="9 10">Hh15</strain>
    </source>
</reference>
<dbReference type="EMBL" id="SOFF01000044">
    <property type="protein sequence ID" value="TFB84591.1"/>
    <property type="molecule type" value="Genomic_DNA"/>
</dbReference>
<evidence type="ECO:0000256" key="5">
    <source>
        <dbReference type="ARBA" id="ARBA00022989"/>
    </source>
</evidence>
<comment type="pathway">
    <text evidence="2">Carotenoid biosynthesis.</text>
</comment>
<comment type="subcellular location">
    <subcellularLocation>
        <location evidence="1">Membrane</location>
        <topology evidence="1">Multi-pass membrane protein</topology>
    </subcellularLocation>
</comment>
<keyword evidence="5" id="KW-1133">Transmembrane helix</keyword>
<dbReference type="GO" id="GO:0045436">
    <property type="term" value="F:lycopene beta cyclase activity"/>
    <property type="evidence" value="ECO:0007669"/>
    <property type="project" value="UniProtKB-ARBA"/>
</dbReference>
<dbReference type="GO" id="GO:0016020">
    <property type="term" value="C:membrane"/>
    <property type="evidence" value="ECO:0007669"/>
    <property type="project" value="UniProtKB-SubCell"/>
</dbReference>
<protein>
    <submittedName>
        <fullName evidence="9">Lycopene cyclase domain-containing protein</fullName>
    </submittedName>
</protein>
<keyword evidence="3" id="KW-0812">Transmembrane</keyword>
<feature type="domain" description="Lycopene cyclase" evidence="8">
    <location>
        <begin position="2"/>
        <end position="88"/>
    </location>
</feature>
<dbReference type="RefSeq" id="WP_092110122.1">
    <property type="nucleotide sequence ID" value="NZ_FOCN01000008.1"/>
</dbReference>
<dbReference type="Proteomes" id="UP000297654">
    <property type="component" value="Unassembled WGS sequence"/>
</dbReference>
<dbReference type="GO" id="GO:0016117">
    <property type="term" value="P:carotenoid biosynthetic process"/>
    <property type="evidence" value="ECO:0007669"/>
    <property type="project" value="UniProtKB-KW"/>
</dbReference>
<proteinExistence type="predicted"/>
<dbReference type="NCBIfam" id="TIGR03462">
    <property type="entry name" value="CarR_dom_SF"/>
    <property type="match status" value="1"/>
</dbReference>
<dbReference type="STRING" id="1424661.SAMN05216281_10887"/>